<accession>A0A327L9D8</accession>
<name>A0A327L9D8_9BRAD</name>
<dbReference type="OrthoDB" id="7205837at2"/>
<dbReference type="Proteomes" id="UP000249130">
    <property type="component" value="Unassembled WGS sequence"/>
</dbReference>
<sequence>MTSRREQVLGAIHALIASALPSAEVKRNLAKPERVPPGGLVIVRDGDPGEPEVTLSPLTYIYAHRIPIEIAAYETSSETRERVLDDMLAAIGAAVASNRTLGGLCDFVEAEAPATEDIETAGARAVRWADAVIVAVYGTTDPLN</sequence>
<keyword evidence="2" id="KW-1185">Reference proteome</keyword>
<gene>
    <name evidence="1" type="ORF">CH341_00160</name>
</gene>
<evidence type="ECO:0000313" key="1">
    <source>
        <dbReference type="EMBL" id="RAI46152.1"/>
    </source>
</evidence>
<comment type="caution">
    <text evidence="1">The sequence shown here is derived from an EMBL/GenBank/DDBJ whole genome shotgun (WGS) entry which is preliminary data.</text>
</comment>
<organism evidence="1 2">
    <name type="scientific">Rhodoplanes roseus</name>
    <dbReference type="NCBI Taxonomy" id="29409"/>
    <lineage>
        <taxon>Bacteria</taxon>
        <taxon>Pseudomonadati</taxon>
        <taxon>Pseudomonadota</taxon>
        <taxon>Alphaproteobacteria</taxon>
        <taxon>Hyphomicrobiales</taxon>
        <taxon>Nitrobacteraceae</taxon>
        <taxon>Rhodoplanes</taxon>
    </lineage>
</organism>
<dbReference type="AlphaFoldDB" id="A0A327L9D8"/>
<evidence type="ECO:0008006" key="3">
    <source>
        <dbReference type="Google" id="ProtNLM"/>
    </source>
</evidence>
<protein>
    <recommendedName>
        <fullName evidence="3">Acyl-CoA transferase</fullName>
    </recommendedName>
</protein>
<proteinExistence type="predicted"/>
<reference evidence="1 2" key="1">
    <citation type="submission" date="2017-07" db="EMBL/GenBank/DDBJ databases">
        <title>Draft Genome Sequences of Select Purple Nonsulfur Bacteria.</title>
        <authorList>
            <person name="Lasarre B."/>
            <person name="Mckinlay J.B."/>
        </authorList>
    </citation>
    <scope>NUCLEOTIDE SEQUENCE [LARGE SCALE GENOMIC DNA]</scope>
    <source>
        <strain evidence="1 2">DSM 5909</strain>
    </source>
</reference>
<dbReference type="EMBL" id="NPEX01000001">
    <property type="protein sequence ID" value="RAI46152.1"/>
    <property type="molecule type" value="Genomic_DNA"/>
</dbReference>
<evidence type="ECO:0000313" key="2">
    <source>
        <dbReference type="Proteomes" id="UP000249130"/>
    </source>
</evidence>